<proteinExistence type="predicted"/>
<dbReference type="InterPro" id="IPR003593">
    <property type="entry name" value="AAA+_ATPase"/>
</dbReference>
<evidence type="ECO:0000313" key="3">
    <source>
        <dbReference type="EMBL" id="MBV7257108.1"/>
    </source>
</evidence>
<dbReference type="InterPro" id="IPR049945">
    <property type="entry name" value="AAA_22"/>
</dbReference>
<gene>
    <name evidence="3" type="ORF">KCG44_09975</name>
</gene>
<dbReference type="PANTHER" id="PTHR35894">
    <property type="entry name" value="GENERAL SECRETION PATHWAY PROTEIN A-RELATED"/>
    <property type="match status" value="1"/>
</dbReference>
<reference evidence="3 4" key="1">
    <citation type="submission" date="2021-04" db="EMBL/GenBank/DDBJ databases">
        <authorList>
            <person name="Pira H."/>
            <person name="Risdian C."/>
            <person name="Wink J."/>
        </authorList>
    </citation>
    <scope>NUCLEOTIDE SEQUENCE [LARGE SCALE GENOMIC DNA]</scope>
    <source>
        <strain evidence="3 4">WHA3</strain>
    </source>
</reference>
<dbReference type="EMBL" id="JAGSPA010000003">
    <property type="protein sequence ID" value="MBV7257108.1"/>
    <property type="molecule type" value="Genomic_DNA"/>
</dbReference>
<keyword evidence="4" id="KW-1185">Reference proteome</keyword>
<feature type="compositionally biased region" description="Low complexity" evidence="1">
    <location>
        <begin position="286"/>
        <end position="302"/>
    </location>
</feature>
<dbReference type="PANTHER" id="PTHR35894:SF1">
    <property type="entry name" value="PHOSPHORIBULOKINASE _ URIDINE KINASE FAMILY"/>
    <property type="match status" value="1"/>
</dbReference>
<feature type="domain" description="AAA+ ATPase" evidence="2">
    <location>
        <begin position="42"/>
        <end position="208"/>
    </location>
</feature>
<dbReference type="Pfam" id="PF13401">
    <property type="entry name" value="AAA_22"/>
    <property type="match status" value="1"/>
</dbReference>
<name>A0ABS6SFC4_9SPHN</name>
<evidence type="ECO:0000256" key="1">
    <source>
        <dbReference type="SAM" id="MobiDB-lite"/>
    </source>
</evidence>
<protein>
    <submittedName>
        <fullName evidence="3">XrtA-associated ATPase</fullName>
    </submittedName>
</protein>
<evidence type="ECO:0000259" key="2">
    <source>
        <dbReference type="SMART" id="SM00382"/>
    </source>
</evidence>
<dbReference type="NCBIfam" id="TIGR03015">
    <property type="entry name" value="pepcterm_ATPase"/>
    <property type="match status" value="1"/>
</dbReference>
<sequence length="355" mass="39126">MYTDFYRLSGKPFQLTPDPDFYVDTKTHHKAMAYLTYGLSQGEGFIIVTGDIGAGKTTLVARVLQQNAGGGIVIGNIVTSLVDGDDLLRLAVDSFGMQAAGTDKSALLSQLEQFLRSKRHEGKRVVLIVDEAQNLPFSALEEMRMLSNFQEGGEPLLQTVLLGQPEFRARLSTAPNLEQLRQRIIASHHLEPMKRDELETYIESRLARCGWNGDPAFTDAAYDTLYEASGGVPRRVNNIMSRVLLFGSLEETHEIDEALVREVVADYDADNAMPDRASFHRQVEMSRSGAAPSSAAASEADMAAANERFERLERQVDSQDKVIKQLMAMLSDMNGQLDELSGAPAMDPATHRAAE</sequence>
<accession>A0ABS6SFC4</accession>
<dbReference type="InterPro" id="IPR052026">
    <property type="entry name" value="ExeA_AAA_ATPase_DNA-bind"/>
</dbReference>
<dbReference type="SMART" id="SM00382">
    <property type="entry name" value="AAA"/>
    <property type="match status" value="1"/>
</dbReference>
<organism evidence="3 4">
    <name type="scientific">Pacificimonas pallii</name>
    <dbReference type="NCBI Taxonomy" id="2827236"/>
    <lineage>
        <taxon>Bacteria</taxon>
        <taxon>Pseudomonadati</taxon>
        <taxon>Pseudomonadota</taxon>
        <taxon>Alphaproteobacteria</taxon>
        <taxon>Sphingomonadales</taxon>
        <taxon>Sphingosinicellaceae</taxon>
        <taxon>Pacificimonas</taxon>
    </lineage>
</organism>
<comment type="caution">
    <text evidence="3">The sequence shown here is derived from an EMBL/GenBank/DDBJ whole genome shotgun (WGS) entry which is preliminary data.</text>
</comment>
<dbReference type="InterPro" id="IPR017466">
    <property type="entry name" value="XrtA-assoc_ATPase-like"/>
</dbReference>
<evidence type="ECO:0000313" key="4">
    <source>
        <dbReference type="Proteomes" id="UP000722336"/>
    </source>
</evidence>
<feature type="region of interest" description="Disordered" evidence="1">
    <location>
        <begin position="283"/>
        <end position="302"/>
    </location>
</feature>
<dbReference type="RefSeq" id="WP_218445937.1">
    <property type="nucleotide sequence ID" value="NZ_JAGSPA010000003.1"/>
</dbReference>
<dbReference type="Proteomes" id="UP000722336">
    <property type="component" value="Unassembled WGS sequence"/>
</dbReference>